<evidence type="ECO:0000259" key="1">
    <source>
        <dbReference type="Pfam" id="PF01814"/>
    </source>
</evidence>
<dbReference type="KEGG" id="rev:HUE57_03355"/>
<accession>A0A6N0HSR4</accession>
<dbReference type="EMBL" id="CP054491">
    <property type="protein sequence ID" value="QKQ25439.1"/>
    <property type="molecule type" value="Genomic_DNA"/>
</dbReference>
<keyword evidence="3" id="KW-1185">Reference proteome</keyword>
<name>A0A6N0HSR4_9GAMM</name>
<dbReference type="InterPro" id="IPR012312">
    <property type="entry name" value="Hemerythrin-like"/>
</dbReference>
<protein>
    <submittedName>
        <fullName evidence="2">Hemerythrin domain-containing protein</fullName>
    </submittedName>
</protein>
<dbReference type="AlphaFoldDB" id="A0A6N0HSR4"/>
<feature type="domain" description="Hemerythrin-like" evidence="1">
    <location>
        <begin position="6"/>
        <end position="135"/>
    </location>
</feature>
<evidence type="ECO:0000313" key="2">
    <source>
        <dbReference type="EMBL" id="QKQ25439.1"/>
    </source>
</evidence>
<organism evidence="2 3">
    <name type="scientific">Candidatus Reidiella endopervernicosa</name>
    <dbReference type="NCBI Taxonomy" id="2738883"/>
    <lineage>
        <taxon>Bacteria</taxon>
        <taxon>Pseudomonadati</taxon>
        <taxon>Pseudomonadota</taxon>
        <taxon>Gammaproteobacteria</taxon>
        <taxon>Candidatus Reidiella</taxon>
    </lineage>
</organism>
<reference evidence="2 3" key="1">
    <citation type="submission" date="2020-05" db="EMBL/GenBank/DDBJ databases">
        <title>Horizontal transmission and recombination maintain forever young bacterial symbiont genomes.</title>
        <authorList>
            <person name="Russell S.L."/>
            <person name="Pepper-Tunick E."/>
            <person name="Svedberg J."/>
            <person name="Byrne A."/>
            <person name="Ruelas Castillo J."/>
            <person name="Vollmers C."/>
            <person name="Beinart R.A."/>
            <person name="Corbett-Detig R."/>
        </authorList>
    </citation>
    <scope>NUCLEOTIDE SEQUENCE [LARGE SCALE GENOMIC DNA]</scope>
    <source>
        <strain evidence="2">Santa_Monica_outfall</strain>
    </source>
</reference>
<dbReference type="Pfam" id="PF01814">
    <property type="entry name" value="Hemerythrin"/>
    <property type="match status" value="1"/>
</dbReference>
<sequence>MEFQLEKLTKQNREIEELCKVLLVVVESEAATCTQVSRELFERFSDKVIAHLTLEDAALYSNLLDHDDKGVNEMATRYLNGARELKRLFTSYERTWCKPAEKKNRDHGKFAEETREIFRLVMERISKEDHEFFSAVAAIQG</sequence>
<dbReference type="RefSeq" id="WP_174672712.1">
    <property type="nucleotide sequence ID" value="NZ_CP054491.1"/>
</dbReference>
<gene>
    <name evidence="2" type="ORF">HUE57_03355</name>
</gene>
<proteinExistence type="predicted"/>
<dbReference type="Proteomes" id="UP000509658">
    <property type="component" value="Chromosome"/>
</dbReference>
<evidence type="ECO:0000313" key="3">
    <source>
        <dbReference type="Proteomes" id="UP000509658"/>
    </source>
</evidence>